<dbReference type="Gene3D" id="3.40.50.300">
    <property type="entry name" value="P-loop containing nucleotide triphosphate hydrolases"/>
    <property type="match status" value="5"/>
</dbReference>
<dbReference type="InterPro" id="IPR027417">
    <property type="entry name" value="P-loop_NTPase"/>
</dbReference>
<evidence type="ECO:0000259" key="29">
    <source>
        <dbReference type="Pfam" id="PF12777"/>
    </source>
</evidence>
<dbReference type="EMBL" id="OM982417">
    <property type="protein sequence ID" value="WAW84826.1"/>
    <property type="molecule type" value="mRNA"/>
</dbReference>
<evidence type="ECO:0000256" key="14">
    <source>
        <dbReference type="ARBA" id="ARBA00023069"/>
    </source>
</evidence>
<dbReference type="InterPro" id="IPR043160">
    <property type="entry name" value="Dynein_C_barrel"/>
</dbReference>
<evidence type="ECO:0000256" key="18">
    <source>
        <dbReference type="ARBA" id="ARBA00023273"/>
    </source>
</evidence>
<evidence type="ECO:0000259" key="30">
    <source>
        <dbReference type="Pfam" id="PF12780"/>
    </source>
</evidence>
<evidence type="ECO:0000256" key="3">
    <source>
        <dbReference type="ARBA" id="ARBA00004245"/>
    </source>
</evidence>
<dbReference type="GO" id="GO:0051959">
    <property type="term" value="F:dynein light intermediate chain binding"/>
    <property type="evidence" value="ECO:0007669"/>
    <property type="project" value="InterPro"/>
</dbReference>
<dbReference type="GO" id="GO:0030030">
    <property type="term" value="P:cell projection organization"/>
    <property type="evidence" value="ECO:0007669"/>
    <property type="project" value="UniProtKB-KW"/>
</dbReference>
<dbReference type="Gene3D" id="1.10.8.1220">
    <property type="match status" value="1"/>
</dbReference>
<evidence type="ECO:0000256" key="19">
    <source>
        <dbReference type="ARBA" id="ARBA00023902"/>
    </source>
</evidence>
<feature type="domain" description="Dynein heavy chain ATP-binding dynein motor region" evidence="31">
    <location>
        <begin position="3261"/>
        <end position="3480"/>
    </location>
</feature>
<dbReference type="InterPro" id="IPR042222">
    <property type="entry name" value="Dynein_2_N"/>
</dbReference>
<dbReference type="GO" id="GO:0005524">
    <property type="term" value="F:ATP binding"/>
    <property type="evidence" value="ECO:0007669"/>
    <property type="project" value="UniProtKB-KW"/>
</dbReference>
<dbReference type="FunFam" id="3.40.50.300:FF:000071">
    <property type="entry name" value="Cytoplasmic dynein heavy chain 1"/>
    <property type="match status" value="1"/>
</dbReference>
<feature type="coiled-coil region" evidence="24">
    <location>
        <begin position="3421"/>
        <end position="3448"/>
    </location>
</feature>
<dbReference type="InterPro" id="IPR004273">
    <property type="entry name" value="Dynein_heavy_D6_P-loop"/>
</dbReference>
<evidence type="ECO:0000256" key="8">
    <source>
        <dbReference type="ARBA" id="ARBA00022701"/>
    </source>
</evidence>
<comment type="similarity">
    <text evidence="4">Belongs to the dynein heavy chain family.</text>
</comment>
<comment type="subunit">
    <text evidence="20">The cytoplasmic dynein complex 2 is probably composed by a heavy chain DYNC2H1 homodimer and a number of DYNC2LI1 light intermediate chains.</text>
</comment>
<reference evidence="36" key="1">
    <citation type="submission" date="2022-03" db="EMBL/GenBank/DDBJ databases">
        <authorList>
            <person name="Mikhailov K."/>
            <person name="Kravchuk O."/>
            <person name="Lyupina Y."/>
            <person name="Adameyko K."/>
        </authorList>
    </citation>
    <scope>NUCLEOTIDE SEQUENCE</scope>
</reference>
<dbReference type="GO" id="GO:0005874">
    <property type="term" value="C:microtubule"/>
    <property type="evidence" value="ECO:0007669"/>
    <property type="project" value="UniProtKB-KW"/>
</dbReference>
<dbReference type="GO" id="GO:0005886">
    <property type="term" value="C:plasma membrane"/>
    <property type="evidence" value="ECO:0007669"/>
    <property type="project" value="UniProtKB-SubCell"/>
</dbReference>
<dbReference type="FunFam" id="3.40.50.300:FF:000710">
    <property type="entry name" value="Cytoplasmic dynein 2 heavy chain 1"/>
    <property type="match status" value="1"/>
</dbReference>
<dbReference type="Gene3D" id="1.20.1270.280">
    <property type="match status" value="1"/>
</dbReference>
<evidence type="ECO:0000259" key="34">
    <source>
        <dbReference type="Pfam" id="PF21264"/>
    </source>
</evidence>
<evidence type="ECO:0000256" key="4">
    <source>
        <dbReference type="ARBA" id="ARBA00008887"/>
    </source>
</evidence>
<dbReference type="InterPro" id="IPR042228">
    <property type="entry name" value="Dynein_linker_3"/>
</dbReference>
<dbReference type="SUPFAM" id="SSF57997">
    <property type="entry name" value="Tropomyosin"/>
    <property type="match status" value="1"/>
</dbReference>
<feature type="domain" description="Dynein heavy chain coiled coil stalk" evidence="29">
    <location>
        <begin position="2906"/>
        <end position="3236"/>
    </location>
</feature>
<keyword evidence="6" id="KW-1003">Cell membrane</keyword>
<evidence type="ECO:0000256" key="15">
    <source>
        <dbReference type="ARBA" id="ARBA00023136"/>
    </source>
</evidence>
<dbReference type="PANTHER" id="PTHR46532">
    <property type="entry name" value="MALE FERTILITY FACTOR KL5"/>
    <property type="match status" value="1"/>
</dbReference>
<feature type="domain" description="Dynein heavy chain hydrolytic ATP-binding dynein motor region" evidence="28">
    <location>
        <begin position="1668"/>
        <end position="2004"/>
    </location>
</feature>
<dbReference type="FunFam" id="1.10.8.710:FF:000006">
    <property type="entry name" value="cytoplasmic dynein 2 heavy chain 1"/>
    <property type="match status" value="1"/>
</dbReference>
<evidence type="ECO:0000256" key="1">
    <source>
        <dbReference type="ARBA" id="ARBA00004138"/>
    </source>
</evidence>
<evidence type="ECO:0000256" key="21">
    <source>
        <dbReference type="ARBA" id="ARBA00078768"/>
    </source>
</evidence>
<keyword evidence="12" id="KW-0243">Dynein</keyword>
<dbReference type="InterPro" id="IPR054354">
    <property type="entry name" value="DYNC2H1-like_lid"/>
</dbReference>
<evidence type="ECO:0000259" key="27">
    <source>
        <dbReference type="Pfam" id="PF08393"/>
    </source>
</evidence>
<dbReference type="InterPro" id="IPR043157">
    <property type="entry name" value="Dynein_AAA1S"/>
</dbReference>
<dbReference type="Gene3D" id="6.10.140.1060">
    <property type="match status" value="1"/>
</dbReference>
<keyword evidence="14" id="KW-0969">Cilium</keyword>
<dbReference type="InterPro" id="IPR024317">
    <property type="entry name" value="Dynein_heavy_chain_D4_dom"/>
</dbReference>
<keyword evidence="18" id="KW-0966">Cell projection</keyword>
<dbReference type="Gene3D" id="1.10.8.720">
    <property type="entry name" value="Region D6 of dynein motor"/>
    <property type="match status" value="1"/>
</dbReference>
<evidence type="ECO:0000256" key="10">
    <source>
        <dbReference type="ARBA" id="ARBA00022794"/>
    </source>
</evidence>
<keyword evidence="15" id="KW-0472">Membrane</keyword>
<evidence type="ECO:0000256" key="24">
    <source>
        <dbReference type="SAM" id="Coils"/>
    </source>
</evidence>
<dbReference type="Gene3D" id="3.10.490.20">
    <property type="match status" value="1"/>
</dbReference>
<gene>
    <name evidence="36" type="primary">DYNC2H1</name>
</gene>
<dbReference type="FunFam" id="1.20.920.20:FF:000002">
    <property type="entry name" value="Cytoplasmic dynein 1 heavy chain"/>
    <property type="match status" value="1"/>
</dbReference>
<dbReference type="InterPro" id="IPR013602">
    <property type="entry name" value="Dynein_heavy_linker"/>
</dbReference>
<dbReference type="Gene3D" id="1.20.920.20">
    <property type="match status" value="1"/>
</dbReference>
<dbReference type="FunFam" id="1.10.8.720:FF:000006">
    <property type="entry name" value="cytoplasmic dynein 2 heavy chain 1"/>
    <property type="match status" value="1"/>
</dbReference>
<dbReference type="GO" id="GO:0005858">
    <property type="term" value="C:axonemal dynein complex"/>
    <property type="evidence" value="ECO:0007669"/>
    <property type="project" value="TreeGrafter"/>
</dbReference>
<evidence type="ECO:0000259" key="31">
    <source>
        <dbReference type="Pfam" id="PF12781"/>
    </source>
</evidence>
<keyword evidence="5" id="KW-0217">Developmental protein</keyword>
<evidence type="ECO:0000256" key="17">
    <source>
        <dbReference type="ARBA" id="ARBA00023212"/>
    </source>
</evidence>
<evidence type="ECO:0000256" key="5">
    <source>
        <dbReference type="ARBA" id="ARBA00022473"/>
    </source>
</evidence>
<evidence type="ECO:0000256" key="9">
    <source>
        <dbReference type="ARBA" id="ARBA00022741"/>
    </source>
</evidence>
<dbReference type="FunFam" id="1.20.920.30:FF:000006">
    <property type="entry name" value="Cytoplasmic dynein 2 heavy chain 1"/>
    <property type="match status" value="1"/>
</dbReference>
<dbReference type="InterPro" id="IPR041228">
    <property type="entry name" value="Dynein_C"/>
</dbReference>
<evidence type="ECO:0000259" key="25">
    <source>
        <dbReference type="Pfam" id="PF03028"/>
    </source>
</evidence>
<dbReference type="Pfam" id="PF08393">
    <property type="entry name" value="DHC_N2"/>
    <property type="match status" value="1"/>
</dbReference>
<evidence type="ECO:0000256" key="6">
    <source>
        <dbReference type="ARBA" id="ARBA00022475"/>
    </source>
</evidence>
<dbReference type="InterPro" id="IPR035699">
    <property type="entry name" value="AAA_6"/>
</dbReference>
<feature type="domain" description="Dynein heavy chain region D6 P-loop" evidence="25">
    <location>
        <begin position="3731"/>
        <end position="3840"/>
    </location>
</feature>
<keyword evidence="7" id="KW-0963">Cytoplasm</keyword>
<dbReference type="GO" id="GO:0045505">
    <property type="term" value="F:dynein intermediate chain binding"/>
    <property type="evidence" value="ECO:0007669"/>
    <property type="project" value="InterPro"/>
</dbReference>
<evidence type="ECO:0000259" key="35">
    <source>
        <dbReference type="Pfam" id="PF22597"/>
    </source>
</evidence>
<dbReference type="Gene3D" id="1.10.287.2620">
    <property type="match status" value="1"/>
</dbReference>
<name>A0A9F1UCS0_HALDU</name>
<evidence type="ECO:0000256" key="16">
    <source>
        <dbReference type="ARBA" id="ARBA00023175"/>
    </source>
</evidence>
<dbReference type="Gene3D" id="3.20.180.20">
    <property type="entry name" value="Dynein heavy chain, N-terminal domain 2"/>
    <property type="match status" value="1"/>
</dbReference>
<dbReference type="Pfam" id="PF21264">
    <property type="entry name" value="DYNC2H1_AAA_dom"/>
    <property type="match status" value="1"/>
</dbReference>
<dbReference type="Pfam" id="PF08385">
    <property type="entry name" value="DHC_N1"/>
    <property type="match status" value="1"/>
</dbReference>
<evidence type="ECO:0000313" key="36">
    <source>
        <dbReference type="EMBL" id="WAW84826.1"/>
    </source>
</evidence>
<dbReference type="SUPFAM" id="SSF52540">
    <property type="entry name" value="P-loop containing nucleoside triphosphate hydrolases"/>
    <property type="match status" value="4"/>
</dbReference>
<protein>
    <recommendedName>
        <fullName evidence="19">Cytoplasmic dynein 2 heavy chain 1</fullName>
    </recommendedName>
    <alternativeName>
        <fullName evidence="21">Cytoplasmic dynein 2 heavy chain</fullName>
    </alternativeName>
    <alternativeName>
        <fullName evidence="22">Dynein cytoplasmic heavy chain 2</fullName>
    </alternativeName>
    <alternativeName>
        <fullName evidence="23">Dynein heavy chain isotype 1B</fullName>
    </alternativeName>
</protein>
<dbReference type="GO" id="GO:0008569">
    <property type="term" value="F:minus-end-directed microtubule motor activity"/>
    <property type="evidence" value="ECO:0007669"/>
    <property type="project" value="InterPro"/>
</dbReference>
<feature type="domain" description="Dynein heavy chain AAA lid" evidence="32">
    <location>
        <begin position="3873"/>
        <end position="4018"/>
    </location>
</feature>
<keyword evidence="11" id="KW-0067">ATP-binding</keyword>
<feature type="domain" description="Dynein heavy chain C-terminal" evidence="33">
    <location>
        <begin position="4076"/>
        <end position="4301"/>
    </location>
</feature>
<keyword evidence="16" id="KW-0505">Motor protein</keyword>
<keyword evidence="13 24" id="KW-0175">Coiled coil</keyword>
<keyword evidence="10" id="KW-0970">Cilium biogenesis/degradation</keyword>
<feature type="domain" description="Dynein heavy chain AAA module D4" evidence="30">
    <location>
        <begin position="2651"/>
        <end position="2871"/>
    </location>
</feature>
<dbReference type="Pfam" id="PF18199">
    <property type="entry name" value="Dynein_C"/>
    <property type="match status" value="1"/>
</dbReference>
<evidence type="ECO:0000256" key="12">
    <source>
        <dbReference type="ARBA" id="ARBA00023017"/>
    </source>
</evidence>
<dbReference type="Pfam" id="PF12781">
    <property type="entry name" value="AAA_9"/>
    <property type="match status" value="1"/>
</dbReference>
<dbReference type="GO" id="GO:0007018">
    <property type="term" value="P:microtubule-based movement"/>
    <property type="evidence" value="ECO:0007669"/>
    <property type="project" value="InterPro"/>
</dbReference>
<dbReference type="InterPro" id="IPR013594">
    <property type="entry name" value="Dynein_heavy_tail"/>
</dbReference>
<dbReference type="Pfam" id="PF03028">
    <property type="entry name" value="Dynein_heavy"/>
    <property type="match status" value="1"/>
</dbReference>
<feature type="domain" description="Dynein heavy chain tail" evidence="26">
    <location>
        <begin position="202"/>
        <end position="662"/>
    </location>
</feature>
<evidence type="ECO:0000256" key="23">
    <source>
        <dbReference type="ARBA" id="ARBA00083782"/>
    </source>
</evidence>
<evidence type="ECO:0000259" key="33">
    <source>
        <dbReference type="Pfam" id="PF18199"/>
    </source>
</evidence>
<keyword evidence="9" id="KW-0547">Nucleotide-binding</keyword>
<evidence type="ECO:0000256" key="2">
    <source>
        <dbReference type="ARBA" id="ARBA00004202"/>
    </source>
</evidence>
<dbReference type="InterPro" id="IPR042219">
    <property type="entry name" value="AAA_lid_11_sf"/>
</dbReference>
<organism evidence="36">
    <name type="scientific">Halisarca dujardinii</name>
    <name type="common">Dujardin's slime sponge</name>
    <dbReference type="NCBI Taxonomy" id="2583056"/>
    <lineage>
        <taxon>Eukaryota</taxon>
        <taxon>Metazoa</taxon>
        <taxon>Porifera</taxon>
        <taxon>Demospongiae</taxon>
        <taxon>Verongimorpha</taxon>
        <taxon>Chondrillida</taxon>
        <taxon>Halisarcidae</taxon>
        <taxon>Halisarca</taxon>
    </lineage>
</organism>
<evidence type="ECO:0000256" key="7">
    <source>
        <dbReference type="ARBA" id="ARBA00022490"/>
    </source>
</evidence>
<dbReference type="InterPro" id="IPR035706">
    <property type="entry name" value="AAA_9"/>
</dbReference>
<dbReference type="Gene3D" id="1.20.140.100">
    <property type="entry name" value="Dynein heavy chain, N-terminal domain 2"/>
    <property type="match status" value="1"/>
</dbReference>
<evidence type="ECO:0000256" key="13">
    <source>
        <dbReference type="ARBA" id="ARBA00023054"/>
    </source>
</evidence>
<dbReference type="Gene3D" id="1.20.920.30">
    <property type="match status" value="1"/>
</dbReference>
<feature type="coiled-coil region" evidence="24">
    <location>
        <begin position="3115"/>
        <end position="3191"/>
    </location>
</feature>
<feature type="domain" description="Dynein heavy chain linker" evidence="27">
    <location>
        <begin position="1134"/>
        <end position="1535"/>
    </location>
</feature>
<evidence type="ECO:0000256" key="11">
    <source>
        <dbReference type="ARBA" id="ARBA00022840"/>
    </source>
</evidence>
<dbReference type="InterPro" id="IPR049400">
    <property type="entry name" value="DYNC2H1_AAA_dom"/>
</dbReference>
<evidence type="ECO:0000256" key="20">
    <source>
        <dbReference type="ARBA" id="ARBA00064100"/>
    </source>
</evidence>
<dbReference type="FunFam" id="1.10.8.1220:FF:000003">
    <property type="entry name" value="Dynein cytoplasmic 2 heavy chain 1"/>
    <property type="match status" value="1"/>
</dbReference>
<dbReference type="Gene3D" id="1.20.58.1120">
    <property type="match status" value="1"/>
</dbReference>
<dbReference type="Pfam" id="PF22597">
    <property type="entry name" value="DYN_lid"/>
    <property type="match status" value="1"/>
</dbReference>
<keyword evidence="8" id="KW-0493">Microtubule</keyword>
<accession>A0A9F1UCS0</accession>
<feature type="domain" description="Dynein 2 heavy chain 1 cytoplasmic ATPase lid" evidence="35">
    <location>
        <begin position="2476"/>
        <end position="2563"/>
    </location>
</feature>
<dbReference type="InterPro" id="IPR026983">
    <property type="entry name" value="DHC"/>
</dbReference>
<evidence type="ECO:0000259" key="26">
    <source>
        <dbReference type="Pfam" id="PF08385"/>
    </source>
</evidence>
<dbReference type="InterPro" id="IPR041658">
    <property type="entry name" value="AAA_lid_11"/>
</dbReference>
<dbReference type="InterPro" id="IPR024743">
    <property type="entry name" value="Dynein_HC_stalk"/>
</dbReference>
<comment type="subcellular location">
    <subcellularLocation>
        <location evidence="2">Cell membrane</location>
        <topology evidence="2">Peripheral membrane protein</topology>
    </subcellularLocation>
    <subcellularLocation>
        <location evidence="1">Cell projection</location>
        <location evidence="1">Cilium</location>
    </subcellularLocation>
    <subcellularLocation>
        <location evidence="3">Cytoplasm</location>
        <location evidence="3">Cytoskeleton</location>
    </subcellularLocation>
</comment>
<evidence type="ECO:0000259" key="28">
    <source>
        <dbReference type="Pfam" id="PF12774"/>
    </source>
</evidence>
<dbReference type="FunFam" id="3.20.180.20:FF:000002">
    <property type="entry name" value="Cytoplasmic dynein heavy chain 1"/>
    <property type="match status" value="1"/>
</dbReference>
<dbReference type="Pfam" id="PF12777">
    <property type="entry name" value="MT"/>
    <property type="match status" value="1"/>
</dbReference>
<dbReference type="PANTHER" id="PTHR46532:SF15">
    <property type="entry name" value="CYTOPLASMIC DYNEIN 2 HEAVY CHAIN 1"/>
    <property type="match status" value="1"/>
</dbReference>
<sequence length="4322" mass="484682">MSGDSRKDFLVTSIANHFGYNTSDGAVAHIFDSKELQSFLDSGSCFVFGSKVELIDNVKLVQVYNDLDIEAKSCLLFFKLKPSVITPDNLHSNILVSTMLDTPLETLFHALHKVYGPLLLRENRWSKKLDSRVQQSLMELESGLKSTMRRLQLSSSQGSSSLDLNPASDGTSDDQWTAGILSVSDEYDFWGDSNLSASRLQARERAQRYQEVLEGLPRDFVSFNSLSHTEVLEQIQISEDVLDDLWKCTEVMPLYPEKRMSHLLEVLSGQFSRFVQTRLSSLDLWSGPYASVHRSIHEGLTVCEKWAQCTEQLTGRFWKQFSPHPWKGGKFSSPLLTSFIGRLEQVLSIRTVHEHLCRLLPLADQQALKLSDAFTSFSGLQPLLHNPYTEPLWAAAVDQYQRGMEPAEGKIAQLLRSRLARLEAQPNQLLREVQKYRELVRRPTIGKELLSERETLLGQLAVYVKTLKDEFQERSAASTSQQLLPQGKNVPEVVAAIVWARQIDAKVSDTLSTAKSLLSDLAGFKGFRRTSTEFLDELEEHQVDLFSSWSRDTLAGINDPGKPLGLKSKDKLMELMHRDGKLQVHYSDQLVTLLREVRQLTAFGFTIPAKIQQAAASANRFYRQAVILKQVAHFYNTIDQQMIPSQQPMLLDSALEFEHIIKHPKSATSGDKDSVDQLTWENPEEVDLYIGKLQRAADKLTSQNRHLRHVHASLGEKVAALMSVDLLRQQQKWKDVLGDMRAVMGNLIQEGYNPTNMRSWRLHWDHQLYKALEHQYQLGLERLNEQLPEFKVELVFRQQQLQFRPPIEEIRSKFYREIRRFVIIPQHFRGVSDASSAAQTIFPQMVEKNSKGLLTVYGKAEMLFRRLKAESEKFRSWVVLGTVDIDALVEQTCQKLEDWEYNFRSIKARGREVEKLPNKISVDCITVSTIPVKAAIEAQIQHLFEALLSSLAKSVHSHISAIDEFLRTGNDSLSVRPQTIEEIGEVNVKHSELSKRKPEIEPQFVQAERKNKLLRSVAGSGVDQLSDLRTRWDKFEIIMESHQLMIKEQVEVMRGNVGSRVSAFADQVERFASRWSQLKPKDDIMDADQAACNAALQTVKERRTELDQLLTSFDSLKDDCHHFGMSEPDIPLLGELRADLESCSEMWSMYDSFASELQALKEQDWLSFRGKKYLFEDFLTQWFERLRGLEPPPSVVSLRLQRDIDRYQAVVPLLKYVGGEALSVEHWQELFRLLGMPKGTTQEKLSFGDVLAAAHTIDSHSEELKELQSRAVGEMSLREALKELEVWGSTAVFPLVAYTSTAGDNMQVVKAFGDLILEVGDNRCLLGSLKDSPYFGNFADRASYWEAKLSDCDDYLHLLSQLQRRWVYLEPIFAHGALPREQGRFKRIDKEFRSLLSDVEKDNRVLPLTKKPGLKTSLTNLLEQLKLCQKALSEFLEEKREAFPRFYFLGDEDLLEILGQATKPAVIQAHLKKLYAGIHKVEFSEDFSSIVAMRSRDGELVLLKNAVTVTPDVEVWLSALTSEMKSTLSKLLVECLRSGEGKSAKRNPNDYPSQILCLSEQILFTRHCEEALAGSTLNEYLVELEDQLAEYTATDLKRFNLSQEDAGILELKLKALILDNVHFNDVVKQLMEAKTRSTGDWLWSKQLRFYLSGEEECDIAMEAARFKYTFEYQGNAPKLVHTPLTDKCYLTLTQGMLMGLGGNPYGPAGTGKTESVKALGNLFGRQVLVFNCDEGLDVKSMGRIFIGLVKCGAWGCFDEFNRLEEVVLSAVSQQIQEIQSSLRRKVDTTTLLGKEVDIDPNCGIFITLNPAGKGYGGRQKLPDNLKQLFRPVAMSRPDNQQIAEVLLFAEGFKEAKLLGRQLVTVFELSRELLSAQQHYDWGLRALKSVLSVSGSLLKGEKKKAAAVSASQEISIVVQGVRLNTLSKLTFADSKRFDALVKDVFYGVQFEEIENPELSAALVEACEEQHLTIQPMQIRKAQELCEQLRQRMGVVIVGPSGAGKSTLWQVLRAALAKLGSHIKVYSMNPKAMPRTQLLGHINVDTREFHDGVLTYTAREVVRNSDVTSWVICDGDIDPEWVESLNSTLDDNHLLTMPNGERIQFGSNVNFIFETHDLSSASPATISRMGMLFLSSEDIDTKAHVTSWLKAHVNNNNNNNNSNAEGGSKVAVQPQLEGWIEDFFYRSLALAHSLGQSVQTTVTGLMVNGLSHVVGATTRDDFACRLVRGLGGNMTQSKKLDLAKQVYHWTNTVLPDARRPLATHFAPSGHLTTYQFDIPSSIDICQLPLILTPSVQATLDTIRPWLDVDHPQPFLLVGPEGCGKEILLRWCFDSLHSTQVTTVHCSGQTSPEHILQNLAQLCFTTSTAAGRVLRPKDCERVILYLKDINLPVPDKWGTSLLASFLQQLITYKGYYDGNLEFVMMEGVQIIGSMNPSASLGRHLLTTRLTSVVCVCAVPYPQPEELETIYATYFSSLCQTHLRDHPVWSNPSKPQLLAASIVKVYSTVRQTFKADAHPHYLFTPRDLTSWVRGLLRYQVPEGPGGLLQVVVYEGKRIFRDRLVSAANQAQFDSILAAVFKEEWSFNTAEIEDVFFSTWGAASSSSSSSSGSGSGSGSEQKGYLSAPLLAQLSREDLKAIISKGILQYSRDQSELNIVVVEEVLEYTARINRVLTSSGGSLLLVGRSGVGRRTLLKLVCFMLNYALVTPKVSRVYGLKHFKNDLKAVLQQAGVAGEKVVLLLEEHQIVDPSFLELVNNVLSVGTAHGLYAPEELDPLLASLKETAADEGHRGSMMAYFIQRVRSNLHIAMVMDSLSENVVKWCEANPAFYSLCSFQSMDRWSNASMLALPKLLLSRLPAVSEDVCRLFYRLHTSVPLVDAPPRKYIHLIHSYQAIYTEKKEDILKKQQHLQAGVGKLDEAKTLVDTLKGQAVEQGRVLAQKQAEADEALTMITKAMQAAGEQKSEMEILQKKAIEERGKLEKRKKAIDIEMAEILPLVQEAKRAVSGIKSETLAEIRALRAPPEVIRDILEGVLRIMGIVDTSWSNMRAFLAKRGVKEEIMNFDARRIDSETRDAVTELLEIKKASFEPSKAKRASHAALPLANWVSASVKYAVVLEKIQPLEREQQDLQQNLERSESRMAKLQQELDKVDRRVAKLRSTFEQRTTEATRLKVALEGAQATLGEAENLVSKLEMEHGRWSKQMLELTAEIDALSLQALVAAGFVTYLGHTPEGERRQLLGSWLTELQLEQFDPRKFLATENTQIQWKMEGIPSDNLSLENGCVILKTLQFPYLVDPSQQATKWLKSHLRDQRLEVVNQQDANFSTSLELAVRFGKTLLIQEADRVEPVLYPLLRRDFVKQGPRYVVQLGDKMVDFNEQFRLFLSTRNPSPSLPNDAASSITIINFTTTKTGLTAQLLTETIHHEKPELQDQMTKLLRDEEELKCELTALEESLLNELATAEGNILENKALLQSLNETKAKSTTISKSLQDSLQIQQSLDKEREVYLPVAQTGSDLYFLISDLSKLNNMYRFGLQSFLGLFRQALKSEEDIGHVDLRIRSLCQSLLRLVYDRVCKSLFKCDQLMFALHLVHGLYPQLFRTNEWEVLLGTAVDEGGLKRQESMKLIREALPTWVDQQQALPLANLKNFHGDVFQALDLQNSEVWAKFAKSEHCERDFPPLVQKKTTPFQQVLTIQALRPDRLQSALEQFALKALSLKELTPSSVNLAQCYKSDTVSSEPILIIVSPGTDPSTELEELAKTVVGRDHYYQVAMGQGQADTALSLLHECANKGDWLCLKNLHLVIPWLTVLEKEINSLSPHENFRLWLTTEPRPNFPPILLQSSLKVTFEAPPGVKRNLQRTVSAWSPAYLAGQGSVARAQALFALAWFHAVVQERRKFIPAGWSKFYEFSTADLRTGTAIIDRLLTGKTAGKDQWAFVNGLMENAVYGGRVDNDFDLSVLKAFLSLFFNSSVVCGKSSPAHQSATAKQLGLLSSLPASVRYQDYTTLIDGLSESDSPLLLGLPANIERLAQKTTSSEVIRALKVLLRPDQAVSHFNRQHWAKELGGLLSLWKKLNHGTDLISLKVSLPEDGSSPVEGFVLLERSNAVKCVQAIHSQLSALNKVLKGSVLLTSEVHRLGSALLLHCLPAAWEGLWAGPGDPFTYLRSLVGKSLALAAWEERVRRGDLLSGGLDLSELFRPATFLNALRQQTARLHSVSMDDLKLVATLSGKNSLQGAKLPVELTGLLLEGAAFDGRRLVPCRSDSPVSTVLPSCAVAWVPKATPPPDTGAASSVVPVYSSSTREVVITTLTLAVASPDLVFNAPSLVLKT</sequence>
<dbReference type="Gene3D" id="1.10.8.710">
    <property type="match status" value="1"/>
</dbReference>
<dbReference type="Pfam" id="PF12775">
    <property type="entry name" value="AAA_7"/>
    <property type="match status" value="1"/>
</dbReference>
<feature type="domain" description="Cytoplasmic dynein 2 heavy chain 1 AAA+ ATPase" evidence="34">
    <location>
        <begin position="2169"/>
        <end position="2248"/>
    </location>
</feature>
<proteinExistence type="evidence at transcript level"/>
<dbReference type="Pfam" id="PF18198">
    <property type="entry name" value="AAA_lid_11"/>
    <property type="match status" value="1"/>
</dbReference>
<dbReference type="Pfam" id="PF12774">
    <property type="entry name" value="AAA_6"/>
    <property type="match status" value="1"/>
</dbReference>
<dbReference type="Pfam" id="PF12780">
    <property type="entry name" value="AAA_8"/>
    <property type="match status" value="1"/>
</dbReference>
<dbReference type="FunFam" id="3.40.50.300:FF:000598">
    <property type="entry name" value="Dynein cytoplasmic 2 heavy chain 1"/>
    <property type="match status" value="1"/>
</dbReference>
<keyword evidence="17" id="KW-0206">Cytoskeleton</keyword>
<evidence type="ECO:0000259" key="32">
    <source>
        <dbReference type="Pfam" id="PF18198"/>
    </source>
</evidence>
<evidence type="ECO:0000256" key="22">
    <source>
        <dbReference type="ARBA" id="ARBA00083259"/>
    </source>
</evidence>